<proteinExistence type="predicted"/>
<dbReference type="EMBL" id="SMCX01000043">
    <property type="protein sequence ID" value="TCW19306.1"/>
    <property type="molecule type" value="Genomic_DNA"/>
</dbReference>
<gene>
    <name evidence="1" type="ORF">EDD19_1437</name>
</gene>
<sequence length="86" mass="8812">MHSQAQLEHQASDALAALGATIDPGTVSDAVDLYLCRRERETGQPVDRDAIGAAVAAAAIEAATSWLLTLDAPPQAHPAGATPVEP</sequence>
<dbReference type="AlphaFoldDB" id="A0A4R3ZQF5"/>
<evidence type="ECO:0000313" key="2">
    <source>
        <dbReference type="Proteomes" id="UP000295805"/>
    </source>
</evidence>
<dbReference type="RefSeq" id="WP_131886640.1">
    <property type="nucleotide sequence ID" value="NZ_CP143054.1"/>
</dbReference>
<evidence type="ECO:0000313" key="1">
    <source>
        <dbReference type="EMBL" id="TCW19306.1"/>
    </source>
</evidence>
<protein>
    <submittedName>
        <fullName evidence="1">Uncharacterized protein</fullName>
    </submittedName>
</protein>
<name>A0A4R3ZQF5_9ACTN</name>
<reference evidence="1 2" key="1">
    <citation type="submission" date="2019-03" db="EMBL/GenBank/DDBJ databases">
        <title>Root nodule microbial communities of legume samples collected from USA, Mexico and Botswana.</title>
        <authorList>
            <person name="Hirsch A."/>
        </authorList>
    </citation>
    <scope>NUCLEOTIDE SEQUENCE [LARGE SCALE GENOMIC DNA]</scope>
    <source>
        <strain evidence="1 2">55</strain>
    </source>
</reference>
<dbReference type="GeneID" id="89532376"/>
<dbReference type="Proteomes" id="UP000295805">
    <property type="component" value="Unassembled WGS sequence"/>
</dbReference>
<comment type="caution">
    <text evidence="1">The sequence shown here is derived from an EMBL/GenBank/DDBJ whole genome shotgun (WGS) entry which is preliminary data.</text>
</comment>
<organism evidence="1 2">
    <name type="scientific">Dietzia cinnamea</name>
    <dbReference type="NCBI Taxonomy" id="321318"/>
    <lineage>
        <taxon>Bacteria</taxon>
        <taxon>Bacillati</taxon>
        <taxon>Actinomycetota</taxon>
        <taxon>Actinomycetes</taxon>
        <taxon>Mycobacteriales</taxon>
        <taxon>Dietziaceae</taxon>
        <taxon>Dietzia</taxon>
    </lineage>
</organism>
<accession>A0A4R3ZQF5</accession>